<dbReference type="Proteomes" id="UP000243807">
    <property type="component" value="Chromosome"/>
</dbReference>
<gene>
    <name evidence="2" type="ORF">BW247_13460</name>
</gene>
<dbReference type="Pfam" id="PF04393">
    <property type="entry name" value="DUF535"/>
    <property type="match status" value="1"/>
</dbReference>
<sequence>MPQEQSTLAYPNLARLAQRVYPNEPRKRLRFVLRSWFYADVMRRWLDYLSHAPELQRALAAHPWLIDRLHRPFLKANLTRAQRLAALSDHYAICRQIGWMPLFDALADKALRLACIQGRTREFWLDLTYTSRFGKEGEWTLHLAVENRRIYSAAFSFQDPAHPYLFIGCIQGPSGDGARDEVREITRDLHDARPRDLMLETIRQIAIRAGMDRVGIVRTREHVYRHPRSRFKKRNTKTAWKFDYDQWAQELEATATDRCWIIPAQGRHRDIDSLPSKKRAAARRRDAQRNAIRAQLQHALGEIIQPSPRDASPAAQRAD</sequence>
<dbReference type="RefSeq" id="WP_076837597.1">
    <property type="nucleotide sequence ID" value="NZ_CP019434.1"/>
</dbReference>
<dbReference type="EMBL" id="CP019434">
    <property type="protein sequence ID" value="APZ43974.1"/>
    <property type="molecule type" value="Genomic_DNA"/>
</dbReference>
<organism evidence="2 3">
    <name type="scientific">Acidihalobacter ferrooxydans</name>
    <dbReference type="NCBI Taxonomy" id="1765967"/>
    <lineage>
        <taxon>Bacteria</taxon>
        <taxon>Pseudomonadati</taxon>
        <taxon>Pseudomonadota</taxon>
        <taxon>Gammaproteobacteria</taxon>
        <taxon>Chromatiales</taxon>
        <taxon>Ectothiorhodospiraceae</taxon>
        <taxon>Acidihalobacter</taxon>
    </lineage>
</organism>
<accession>A0A1P8UJL0</accession>
<dbReference type="InterPro" id="IPR007488">
    <property type="entry name" value="DUF535"/>
</dbReference>
<dbReference type="KEGG" id="afy:BW247_13460"/>
<dbReference type="STRING" id="1765967.BW247_13460"/>
<dbReference type="PANTHER" id="PTHR38785">
    <property type="entry name" value="HOMOLOG OF VIRK"/>
    <property type="match status" value="1"/>
</dbReference>
<dbReference type="PANTHER" id="PTHR38785:SF1">
    <property type="entry name" value="HOMOLOG OF VIRK"/>
    <property type="match status" value="1"/>
</dbReference>
<reference evidence="2 3" key="1">
    <citation type="submission" date="2017-01" db="EMBL/GenBank/DDBJ databases">
        <title>Draft sequence of Acidihalobacter ferrooxidans strain DSM 14175 (strain V8).</title>
        <authorList>
            <person name="Khaleque H.N."/>
            <person name="Ramsay J.P."/>
            <person name="Murphy R.J.T."/>
            <person name="Kaksonen A.H."/>
            <person name="Boxall N.J."/>
            <person name="Watkin E.L.J."/>
        </authorList>
    </citation>
    <scope>NUCLEOTIDE SEQUENCE [LARGE SCALE GENOMIC DNA]</scope>
    <source>
        <strain evidence="2 3">V8</strain>
    </source>
</reference>
<keyword evidence="3" id="KW-1185">Reference proteome</keyword>
<protein>
    <recommendedName>
        <fullName evidence="4">DUF535 domain-containing protein</fullName>
    </recommendedName>
</protein>
<evidence type="ECO:0000313" key="2">
    <source>
        <dbReference type="EMBL" id="APZ43974.1"/>
    </source>
</evidence>
<dbReference type="AlphaFoldDB" id="A0A1P8UJL0"/>
<evidence type="ECO:0008006" key="4">
    <source>
        <dbReference type="Google" id="ProtNLM"/>
    </source>
</evidence>
<name>A0A1P8UJL0_9GAMM</name>
<evidence type="ECO:0000256" key="1">
    <source>
        <dbReference type="SAM" id="MobiDB-lite"/>
    </source>
</evidence>
<feature type="region of interest" description="Disordered" evidence="1">
    <location>
        <begin position="300"/>
        <end position="319"/>
    </location>
</feature>
<evidence type="ECO:0000313" key="3">
    <source>
        <dbReference type="Proteomes" id="UP000243807"/>
    </source>
</evidence>
<proteinExistence type="predicted"/>
<dbReference type="GO" id="GO:0006974">
    <property type="term" value="P:DNA damage response"/>
    <property type="evidence" value="ECO:0007669"/>
    <property type="project" value="TreeGrafter"/>
</dbReference>